<comment type="function">
    <text evidence="7">Component of the MICOS complex, a large protein complex of the mitochondrial inner membrane that plays crucial roles in the maintenance of crista junctions, inner membrane architecture, and formation of contact sites to the outer membrane.</text>
</comment>
<keyword evidence="3 7" id="KW-0999">Mitochondrion inner membrane</keyword>
<feature type="compositionally biased region" description="Basic and acidic residues" evidence="9">
    <location>
        <begin position="164"/>
        <end position="179"/>
    </location>
</feature>
<evidence type="ECO:0000256" key="7">
    <source>
        <dbReference type="RuleBase" id="RU363000"/>
    </source>
</evidence>
<keyword evidence="4 7" id="KW-1133">Transmembrane helix</keyword>
<dbReference type="AlphaFoldDB" id="A0A6A4W147"/>
<evidence type="ECO:0000256" key="2">
    <source>
        <dbReference type="ARBA" id="ARBA00022692"/>
    </source>
</evidence>
<evidence type="ECO:0000256" key="1">
    <source>
        <dbReference type="ARBA" id="ARBA00010877"/>
    </source>
</evidence>
<keyword evidence="2 7" id="KW-0812">Transmembrane</keyword>
<dbReference type="Proteomes" id="UP000440578">
    <property type="component" value="Unassembled WGS sequence"/>
</dbReference>
<comment type="similarity">
    <text evidence="1 7">Belongs to the MICOS complex subunit Mic60 family.</text>
</comment>
<comment type="subcellular location">
    <subcellularLocation>
        <location evidence="7">Mitochondrion inner membrane</location>
        <topology evidence="7">Single-pass membrane protein</topology>
    </subcellularLocation>
</comment>
<reference evidence="10 11" key="1">
    <citation type="submission" date="2019-07" db="EMBL/GenBank/DDBJ databases">
        <title>Draft genome assembly of a fouling barnacle, Amphibalanus amphitrite (Darwin, 1854): The first reference genome for Thecostraca.</title>
        <authorList>
            <person name="Kim W."/>
        </authorList>
    </citation>
    <scope>NUCLEOTIDE SEQUENCE [LARGE SCALE GENOMIC DNA]</scope>
    <source>
        <strain evidence="10">SNU_AA5</strain>
        <tissue evidence="10">Soma without cirri and trophi</tissue>
    </source>
</reference>
<gene>
    <name evidence="10" type="primary">Immt</name>
    <name evidence="10" type="ORF">FJT64_026038</name>
</gene>
<feature type="transmembrane region" description="Helical" evidence="7">
    <location>
        <begin position="40"/>
        <end position="65"/>
    </location>
</feature>
<keyword evidence="8" id="KW-0175">Coiled coil</keyword>
<dbReference type="GO" id="GO:0061617">
    <property type="term" value="C:MICOS complex"/>
    <property type="evidence" value="ECO:0007669"/>
    <property type="project" value="TreeGrafter"/>
</dbReference>
<evidence type="ECO:0000256" key="9">
    <source>
        <dbReference type="SAM" id="MobiDB-lite"/>
    </source>
</evidence>
<dbReference type="EMBL" id="VIIS01001133">
    <property type="protein sequence ID" value="KAF0301717.1"/>
    <property type="molecule type" value="Genomic_DNA"/>
</dbReference>
<keyword evidence="11" id="KW-1185">Reference proteome</keyword>
<accession>A0A6A4W147</accession>
<feature type="compositionally biased region" description="Polar residues" evidence="9">
    <location>
        <begin position="16"/>
        <end position="35"/>
    </location>
</feature>
<protein>
    <recommendedName>
        <fullName evidence="7">MICOS complex subunit MIC60</fullName>
    </recommendedName>
    <alternativeName>
        <fullName evidence="7">Mitofilin</fullName>
    </alternativeName>
</protein>
<dbReference type="OrthoDB" id="10261039at2759"/>
<evidence type="ECO:0000313" key="10">
    <source>
        <dbReference type="EMBL" id="KAF0301717.1"/>
    </source>
</evidence>
<evidence type="ECO:0000256" key="3">
    <source>
        <dbReference type="ARBA" id="ARBA00022792"/>
    </source>
</evidence>
<comment type="subunit">
    <text evidence="7">Component of the mitochondrial contact site and cristae organizing system (MICOS) complex.</text>
</comment>
<evidence type="ECO:0000313" key="11">
    <source>
        <dbReference type="Proteomes" id="UP000440578"/>
    </source>
</evidence>
<evidence type="ECO:0000256" key="8">
    <source>
        <dbReference type="SAM" id="Coils"/>
    </source>
</evidence>
<dbReference type="GO" id="GO:0042407">
    <property type="term" value="P:cristae formation"/>
    <property type="evidence" value="ECO:0007669"/>
    <property type="project" value="TreeGrafter"/>
</dbReference>
<evidence type="ECO:0000256" key="4">
    <source>
        <dbReference type="ARBA" id="ARBA00022989"/>
    </source>
</evidence>
<feature type="region of interest" description="Disordered" evidence="9">
    <location>
        <begin position="1"/>
        <end position="41"/>
    </location>
</feature>
<feature type="region of interest" description="Disordered" evidence="9">
    <location>
        <begin position="89"/>
        <end position="179"/>
    </location>
</feature>
<evidence type="ECO:0000256" key="6">
    <source>
        <dbReference type="ARBA" id="ARBA00023136"/>
    </source>
</evidence>
<evidence type="ECO:0000256" key="5">
    <source>
        <dbReference type="ARBA" id="ARBA00023128"/>
    </source>
</evidence>
<feature type="coiled-coil region" evidence="8">
    <location>
        <begin position="386"/>
        <end position="444"/>
    </location>
</feature>
<dbReference type="PANTHER" id="PTHR15415:SF7">
    <property type="entry name" value="MICOS COMPLEX SUBUNIT MIC60"/>
    <property type="match status" value="1"/>
</dbReference>
<name>A0A6A4W147_AMPAM</name>
<dbReference type="PANTHER" id="PTHR15415">
    <property type="entry name" value="MITOFILIN"/>
    <property type="match status" value="1"/>
</dbReference>
<keyword evidence="5 7" id="KW-0496">Mitochondrion</keyword>
<proteinExistence type="inferred from homology"/>
<feature type="compositionally biased region" description="Basic and acidic residues" evidence="9">
    <location>
        <begin position="112"/>
        <end position="121"/>
    </location>
</feature>
<dbReference type="InterPro" id="IPR019133">
    <property type="entry name" value="MIC60"/>
</dbReference>
<comment type="caution">
    <text evidence="10">The sequence shown here is derived from an EMBL/GenBank/DDBJ whole genome shotgun (WGS) entry which is preliminary data.</text>
</comment>
<dbReference type="Pfam" id="PF09731">
    <property type="entry name" value="Mitofilin"/>
    <property type="match status" value="1"/>
</dbReference>
<organism evidence="10 11">
    <name type="scientific">Amphibalanus amphitrite</name>
    <name type="common">Striped barnacle</name>
    <name type="synonym">Balanus amphitrite</name>
    <dbReference type="NCBI Taxonomy" id="1232801"/>
    <lineage>
        <taxon>Eukaryota</taxon>
        <taxon>Metazoa</taxon>
        <taxon>Ecdysozoa</taxon>
        <taxon>Arthropoda</taxon>
        <taxon>Crustacea</taxon>
        <taxon>Multicrustacea</taxon>
        <taxon>Cirripedia</taxon>
        <taxon>Thoracica</taxon>
        <taxon>Thoracicalcarea</taxon>
        <taxon>Balanomorpha</taxon>
        <taxon>Balanoidea</taxon>
        <taxon>Balanidae</taxon>
        <taxon>Amphibalaninae</taxon>
        <taxon>Amphibalanus</taxon>
    </lineage>
</organism>
<keyword evidence="6 7" id="KW-0472">Membrane</keyword>
<sequence>MFRAANHVSRKVLSRVGSTNPALPGQLSSRSQTTAPKKKGGVSAVTVGAGVVSLALGGTVGYAWLDPAFRDTLEASVPYSKEALAAVLGERAPPPPPPEEVPSKLRIKKPAQKSEPKKEVASDSAPAKSTDKSEAVEPAPDAKASPPAEAVEQSSEAAPVETKSSAEEDAARAAEERARALEADHAVENLALENLLKELSQQAQMALDVAVDAQQRAASAVVGHVERVFRSLDDATEADWSEVKDSADIKAQICKKADELAENAREYLDKLSSVVEDSRRNKVTATNDQLTPVQEALAAAYYRLETAKNKVAAALSEARVMDEFRQLVDESRAKFQQEMSSIVPGVVLGEKNTKLSEEELNVLLVHAYRKVLYLQKELARMLTVEQQKFSSALERQRQELDAVLEERLSTELSRQHRQVELHHRQQLEALQTELENEMRQQLRRQAAAHSDHLQDVLSVQERELKLRFEMAHEDRLRDERQQYQSELAVVMGELKGLKDAITARADLDRAAHHAQEMWVSCQALKQAIRTGQLGAASWQQQLKPLRDEAAAIRQVAGESNRFVSAVLDNLPEVVLERGVYTEDALRERFCKVERLCKRVSMIDDEGGSLFKYALSYLQSLLVVDAFERLPSKEQRDEPINPKQLNTYEIIARARYCIDKDDLIQAVKYMGLLRGEPRLVASDWIRETRLLLEARQAADALLAHAAATGLQAL</sequence>